<dbReference type="PANTHER" id="PTHR34846:SF5">
    <property type="entry name" value="CARBOXYMUCONOLACTONE DECARBOXYLASE-LIKE DOMAIN-CONTAINING PROTEIN"/>
    <property type="match status" value="1"/>
</dbReference>
<dbReference type="Pfam" id="PF02627">
    <property type="entry name" value="CMD"/>
    <property type="match status" value="1"/>
</dbReference>
<feature type="domain" description="Carboxymuconolactone decarboxylase-like" evidence="2">
    <location>
        <begin position="44"/>
        <end position="107"/>
    </location>
</feature>
<accession>A0ABQ2L1Q8</accession>
<dbReference type="InterPro" id="IPR029032">
    <property type="entry name" value="AhpD-like"/>
</dbReference>
<keyword evidence="1" id="KW-1133">Transmembrane helix</keyword>
<name>A0ABQ2L1Q8_9NOCA</name>
<dbReference type="SUPFAM" id="SSF69118">
    <property type="entry name" value="AhpD-like"/>
    <property type="match status" value="1"/>
</dbReference>
<evidence type="ECO:0000313" key="4">
    <source>
        <dbReference type="Proteomes" id="UP000658127"/>
    </source>
</evidence>
<gene>
    <name evidence="3" type="ORF">GCM10011610_67720</name>
</gene>
<reference evidence="4" key="1">
    <citation type="journal article" date="2019" name="Int. J. Syst. Evol. Microbiol.">
        <title>The Global Catalogue of Microorganisms (GCM) 10K type strain sequencing project: providing services to taxonomists for standard genome sequencing and annotation.</title>
        <authorList>
            <consortium name="The Broad Institute Genomics Platform"/>
            <consortium name="The Broad Institute Genome Sequencing Center for Infectious Disease"/>
            <person name="Wu L."/>
            <person name="Ma J."/>
        </authorList>
    </citation>
    <scope>NUCLEOTIDE SEQUENCE [LARGE SCALE GENOMIC DNA]</scope>
    <source>
        <strain evidence="4">CGMCC 4.7329</strain>
    </source>
</reference>
<protein>
    <recommendedName>
        <fullName evidence="2">Carboxymuconolactone decarboxylase-like domain-containing protein</fullName>
    </recommendedName>
</protein>
<evidence type="ECO:0000259" key="2">
    <source>
        <dbReference type="Pfam" id="PF02627"/>
    </source>
</evidence>
<keyword evidence="1" id="KW-0812">Transmembrane</keyword>
<evidence type="ECO:0000313" key="3">
    <source>
        <dbReference type="EMBL" id="GGN99612.1"/>
    </source>
</evidence>
<organism evidence="3 4">
    <name type="scientific">Nocardia rhizosphaerihabitans</name>
    <dbReference type="NCBI Taxonomy" id="1691570"/>
    <lineage>
        <taxon>Bacteria</taxon>
        <taxon>Bacillati</taxon>
        <taxon>Actinomycetota</taxon>
        <taxon>Actinomycetes</taxon>
        <taxon>Mycobacteriales</taxon>
        <taxon>Nocardiaceae</taxon>
        <taxon>Nocardia</taxon>
    </lineage>
</organism>
<sequence>MHEWDEQTRAMLRGHVKTADRYLSGAPGAPAMPGILGVLAHHTELAGAWLAYNGLLLDRPLLDPRDRELVILRVAWRSRSDYEWAQHVRIAKGLGVTDEQVEAVRRGPQAPVWSLMQRSLMAMTDQLLDQHRVDDTTWAQLERHFDKRQLLELLFVAGSYLCLAMVLNSVALQPDPESEERP</sequence>
<dbReference type="Gene3D" id="1.20.1290.10">
    <property type="entry name" value="AhpD-like"/>
    <property type="match status" value="1"/>
</dbReference>
<evidence type="ECO:0000256" key="1">
    <source>
        <dbReference type="SAM" id="Phobius"/>
    </source>
</evidence>
<dbReference type="InterPro" id="IPR003779">
    <property type="entry name" value="CMD-like"/>
</dbReference>
<comment type="caution">
    <text evidence="3">The sequence shown here is derived from an EMBL/GenBank/DDBJ whole genome shotgun (WGS) entry which is preliminary data.</text>
</comment>
<dbReference type="PANTHER" id="PTHR34846">
    <property type="entry name" value="4-CARBOXYMUCONOLACTONE DECARBOXYLASE FAMILY PROTEIN (AFU_ORTHOLOGUE AFUA_6G11590)"/>
    <property type="match status" value="1"/>
</dbReference>
<dbReference type="EMBL" id="BMNE01000013">
    <property type="protein sequence ID" value="GGN99612.1"/>
    <property type="molecule type" value="Genomic_DNA"/>
</dbReference>
<feature type="transmembrane region" description="Helical" evidence="1">
    <location>
        <begin position="150"/>
        <end position="172"/>
    </location>
</feature>
<keyword evidence="1" id="KW-0472">Membrane</keyword>
<keyword evidence="4" id="KW-1185">Reference proteome</keyword>
<dbReference type="Proteomes" id="UP000658127">
    <property type="component" value="Unassembled WGS sequence"/>
</dbReference>
<proteinExistence type="predicted"/>